<evidence type="ECO:0000313" key="3">
    <source>
        <dbReference type="Proteomes" id="UP000188174"/>
    </source>
</evidence>
<feature type="domain" description="4Fe-4S ferredoxin-type" evidence="1">
    <location>
        <begin position="145"/>
        <end position="176"/>
    </location>
</feature>
<name>A0ABN4WWI2_9HYPH</name>
<evidence type="ECO:0000259" key="1">
    <source>
        <dbReference type="PROSITE" id="PS51379"/>
    </source>
</evidence>
<dbReference type="PROSITE" id="PS51379">
    <property type="entry name" value="4FE4S_FER_2"/>
    <property type="match status" value="1"/>
</dbReference>
<sequence length="230" mass="24670">MTRPAAAKLEQNLAAAGFLLLGGFAPDGTVAVPALACGKQARSLLLIGSTGPSIWPHLTASPEYKNGHPDPLDRYTRRSLLDLAETSGYEPVFPFEGPPYYPFQQWAMKCGGFSQSPLGVLAHHDYGPWAGFRAAFLSAELFEGPKPVTMDGPCPTCTDAPCLTVCPVGAVTVHEGYKVTDCRNHLATSRDLDCWSGCLARRACPFGQEHRQSQATAGFHMESFVGLATL</sequence>
<dbReference type="RefSeq" id="WP_077291537.1">
    <property type="nucleotide sequence ID" value="NZ_CP019630.1"/>
</dbReference>
<dbReference type="SUPFAM" id="SSF54862">
    <property type="entry name" value="4Fe-4S ferredoxins"/>
    <property type="match status" value="1"/>
</dbReference>
<dbReference type="EMBL" id="CP019630">
    <property type="protein sequence ID" value="AQQ04578.1"/>
    <property type="molecule type" value="Genomic_DNA"/>
</dbReference>
<organism evidence="2 3">
    <name type="scientific">Roseibium algicola</name>
    <dbReference type="NCBI Taxonomy" id="2857014"/>
    <lineage>
        <taxon>Bacteria</taxon>
        <taxon>Pseudomonadati</taxon>
        <taxon>Pseudomonadota</taxon>
        <taxon>Alphaproteobacteria</taxon>
        <taxon>Hyphomicrobiales</taxon>
        <taxon>Stappiaceae</taxon>
        <taxon>Roseibium</taxon>
    </lineage>
</organism>
<accession>A0ABN4WWI2</accession>
<keyword evidence="3" id="KW-1185">Reference proteome</keyword>
<dbReference type="Proteomes" id="UP000188174">
    <property type="component" value="Chromosome"/>
</dbReference>
<gene>
    <name evidence="2" type="ORF">B0E33_14160</name>
</gene>
<dbReference type="InterPro" id="IPR017896">
    <property type="entry name" value="4Fe4S_Fe-S-bd"/>
</dbReference>
<protein>
    <recommendedName>
        <fullName evidence="1">4Fe-4S ferredoxin-type domain-containing protein</fullName>
    </recommendedName>
</protein>
<proteinExistence type="predicted"/>
<reference evidence="2 3" key="1">
    <citation type="submission" date="2017-02" db="EMBL/GenBank/DDBJ databases">
        <authorList>
            <person name="Jeong S."/>
        </authorList>
    </citation>
    <scope>NUCLEOTIDE SEQUENCE [LARGE SCALE GENOMIC DNA]</scope>
    <source>
        <strain evidence="2 3">RMAR6-6</strain>
    </source>
</reference>
<evidence type="ECO:0000313" key="2">
    <source>
        <dbReference type="EMBL" id="AQQ04578.1"/>
    </source>
</evidence>